<comment type="caution">
    <text evidence="1">The sequence shown here is derived from an EMBL/GenBank/DDBJ whole genome shotgun (WGS) entry which is preliminary data.</text>
</comment>
<name>A0AAW1T2K7_9CHLO</name>
<accession>A0AAW1T2K7</accession>
<organism evidence="1 2">
    <name type="scientific">Apatococcus fuscideae</name>
    <dbReference type="NCBI Taxonomy" id="2026836"/>
    <lineage>
        <taxon>Eukaryota</taxon>
        <taxon>Viridiplantae</taxon>
        <taxon>Chlorophyta</taxon>
        <taxon>core chlorophytes</taxon>
        <taxon>Trebouxiophyceae</taxon>
        <taxon>Chlorellales</taxon>
        <taxon>Chlorellaceae</taxon>
        <taxon>Apatococcus</taxon>
    </lineage>
</organism>
<gene>
    <name evidence="1" type="ORF">WJX84_010220</name>
</gene>
<reference evidence="1 2" key="1">
    <citation type="journal article" date="2024" name="Nat. Commun.">
        <title>Phylogenomics reveals the evolutionary origins of lichenization in chlorophyte algae.</title>
        <authorList>
            <person name="Puginier C."/>
            <person name="Libourel C."/>
            <person name="Otte J."/>
            <person name="Skaloud P."/>
            <person name="Haon M."/>
            <person name="Grisel S."/>
            <person name="Petersen M."/>
            <person name="Berrin J.G."/>
            <person name="Delaux P.M."/>
            <person name="Dal Grande F."/>
            <person name="Keller J."/>
        </authorList>
    </citation>
    <scope>NUCLEOTIDE SEQUENCE [LARGE SCALE GENOMIC DNA]</scope>
    <source>
        <strain evidence="1 2">SAG 2523</strain>
    </source>
</reference>
<dbReference type="EMBL" id="JALJOV010000401">
    <property type="protein sequence ID" value="KAK9864026.1"/>
    <property type="molecule type" value="Genomic_DNA"/>
</dbReference>
<protein>
    <submittedName>
        <fullName evidence="1">Uncharacterized protein</fullName>
    </submittedName>
</protein>
<evidence type="ECO:0000313" key="2">
    <source>
        <dbReference type="Proteomes" id="UP001485043"/>
    </source>
</evidence>
<proteinExistence type="predicted"/>
<keyword evidence="2" id="KW-1185">Reference proteome</keyword>
<dbReference type="AlphaFoldDB" id="A0AAW1T2K7"/>
<dbReference type="InterPro" id="IPR023393">
    <property type="entry name" value="START-like_dom_sf"/>
</dbReference>
<dbReference type="Proteomes" id="UP001485043">
    <property type="component" value="Unassembled WGS sequence"/>
</dbReference>
<evidence type="ECO:0000313" key="1">
    <source>
        <dbReference type="EMBL" id="KAK9864026.1"/>
    </source>
</evidence>
<dbReference type="SUPFAM" id="SSF55961">
    <property type="entry name" value="Bet v1-like"/>
    <property type="match status" value="1"/>
</dbReference>
<dbReference type="Gene3D" id="3.30.530.20">
    <property type="match status" value="1"/>
</dbReference>
<sequence>MLGGAQGTTVGALRTLHFASLHSQGQFMEQLAALDDVEHYMRWHAVPSEANVNPFPGAYLNAGNFLRLKPVTTGCQTLLEVEVKFLTEPSHAEIMQRTLSRQLDAAMAALRDERRAARSSELPFYIAHGLAEWWAAGRKRHEHP</sequence>